<keyword evidence="6" id="KW-1185">Reference proteome</keyword>
<evidence type="ECO:0000313" key="5">
    <source>
        <dbReference type="EMBL" id="QDX27494.1"/>
    </source>
</evidence>
<evidence type="ECO:0000256" key="1">
    <source>
        <dbReference type="ARBA" id="ARBA00023015"/>
    </source>
</evidence>
<dbReference type="SUPFAM" id="SSF55718">
    <property type="entry name" value="SCP-like"/>
    <property type="match status" value="1"/>
</dbReference>
<dbReference type="KEGG" id="ssua:FPZ54_16780"/>
<evidence type="ECO:0000256" key="3">
    <source>
        <dbReference type="ARBA" id="ARBA00023163"/>
    </source>
</evidence>
<gene>
    <name evidence="5" type="ORF">FPZ54_16780</name>
</gene>
<evidence type="ECO:0000259" key="4">
    <source>
        <dbReference type="PROSITE" id="PS51118"/>
    </source>
</evidence>
<dbReference type="PROSITE" id="PS51118">
    <property type="entry name" value="HTH_HXLR"/>
    <property type="match status" value="1"/>
</dbReference>
<dbReference type="EMBL" id="CP042239">
    <property type="protein sequence ID" value="QDX27494.1"/>
    <property type="molecule type" value="Genomic_DNA"/>
</dbReference>
<dbReference type="InterPro" id="IPR036527">
    <property type="entry name" value="SCP2_sterol-bd_dom_sf"/>
</dbReference>
<dbReference type="Proteomes" id="UP000318055">
    <property type="component" value="Chromosome"/>
</dbReference>
<dbReference type="InterPro" id="IPR036388">
    <property type="entry name" value="WH-like_DNA-bd_sf"/>
</dbReference>
<dbReference type="Pfam" id="PF01638">
    <property type="entry name" value="HxlR"/>
    <property type="match status" value="1"/>
</dbReference>
<dbReference type="Gene3D" id="3.30.1050.10">
    <property type="entry name" value="SCP2 sterol-binding domain"/>
    <property type="match status" value="1"/>
</dbReference>
<feature type="domain" description="HTH hxlR-type" evidence="4">
    <location>
        <begin position="22"/>
        <end position="120"/>
    </location>
</feature>
<dbReference type="CDD" id="cd00090">
    <property type="entry name" value="HTH_ARSR"/>
    <property type="match status" value="1"/>
</dbReference>
<dbReference type="PANTHER" id="PTHR33204:SF18">
    <property type="entry name" value="TRANSCRIPTIONAL REGULATORY PROTEIN"/>
    <property type="match status" value="1"/>
</dbReference>
<dbReference type="AlphaFoldDB" id="A0A518RJ74"/>
<dbReference type="InterPro" id="IPR036390">
    <property type="entry name" value="WH_DNA-bd_sf"/>
</dbReference>
<dbReference type="SUPFAM" id="SSF46785">
    <property type="entry name" value="Winged helix' DNA-binding domain"/>
    <property type="match status" value="1"/>
</dbReference>
<evidence type="ECO:0000313" key="6">
    <source>
        <dbReference type="Proteomes" id="UP000318055"/>
    </source>
</evidence>
<keyword evidence="2" id="KW-0238">DNA-binding</keyword>
<dbReference type="InterPro" id="IPR002577">
    <property type="entry name" value="HTH_HxlR"/>
</dbReference>
<dbReference type="Gene3D" id="1.10.10.10">
    <property type="entry name" value="Winged helix-like DNA-binding domain superfamily/Winged helix DNA-binding domain"/>
    <property type="match status" value="1"/>
</dbReference>
<name>A0A518RJ74_9SPHN</name>
<dbReference type="GO" id="GO:0003677">
    <property type="term" value="F:DNA binding"/>
    <property type="evidence" value="ECO:0007669"/>
    <property type="project" value="UniProtKB-KW"/>
</dbReference>
<dbReference type="RefSeq" id="WP_145848969.1">
    <property type="nucleotide sequence ID" value="NZ_CP042239.1"/>
</dbReference>
<dbReference type="OrthoDB" id="9782219at2"/>
<organism evidence="5 6">
    <name type="scientific">Sphingomonas suaedae</name>
    <dbReference type="NCBI Taxonomy" id="2599297"/>
    <lineage>
        <taxon>Bacteria</taxon>
        <taxon>Pseudomonadati</taxon>
        <taxon>Pseudomonadota</taxon>
        <taxon>Alphaproteobacteria</taxon>
        <taxon>Sphingomonadales</taxon>
        <taxon>Sphingomonadaceae</taxon>
        <taxon>Sphingomonas</taxon>
    </lineage>
</organism>
<proteinExistence type="predicted"/>
<sequence>MESQKITKIDETRQKRWYDDACGTALALEFVGERWSLLIIRELMLGARRFGELKADLVGISANVLTQRLESLERSGILTRHKLPPPANVQVYELTQWGYEIEPVFQTMGRWATRSPLHDPTLPLSPVSAMLSLRTMIAPDRPDMRMTVAFRFPGAAFVGRLDRHELAIERGETDGADVTFDTDPTTFVGLVYGKRPFEGAEAAGTLRLMGNRDLARQFVDLFALPKKLAIGES</sequence>
<keyword evidence="3" id="KW-0804">Transcription</keyword>
<dbReference type="PANTHER" id="PTHR33204">
    <property type="entry name" value="TRANSCRIPTIONAL REGULATOR, MARR FAMILY"/>
    <property type="match status" value="1"/>
</dbReference>
<dbReference type="GO" id="GO:0006355">
    <property type="term" value="P:regulation of DNA-templated transcription"/>
    <property type="evidence" value="ECO:0007669"/>
    <property type="project" value="UniProtKB-ARBA"/>
</dbReference>
<accession>A0A518RJ74</accession>
<protein>
    <submittedName>
        <fullName evidence="5">Transcriptional regulator</fullName>
    </submittedName>
</protein>
<evidence type="ECO:0000256" key="2">
    <source>
        <dbReference type="ARBA" id="ARBA00023125"/>
    </source>
</evidence>
<dbReference type="InterPro" id="IPR011991">
    <property type="entry name" value="ArsR-like_HTH"/>
</dbReference>
<keyword evidence="1" id="KW-0805">Transcription regulation</keyword>
<reference evidence="5 6" key="1">
    <citation type="submission" date="2019-07" db="EMBL/GenBank/DDBJ databases">
        <title>Sphingomonas alkalisoli sp. nov., isolated from rhizosphere soil of Suaedae salsa.</title>
        <authorList>
            <person name="Zhang H."/>
            <person name="Xu L."/>
            <person name="Zhang J.-X."/>
            <person name="Sun J.-Q."/>
        </authorList>
    </citation>
    <scope>NUCLEOTIDE SEQUENCE [LARGE SCALE GENOMIC DNA]</scope>
    <source>
        <strain evidence="5 6">XS-10</strain>
    </source>
</reference>